<dbReference type="NCBIfam" id="TIGR02779">
    <property type="entry name" value="NHEJ_ligase_lig"/>
    <property type="match status" value="1"/>
</dbReference>
<evidence type="ECO:0000256" key="1">
    <source>
        <dbReference type="ARBA" id="ARBA00007572"/>
    </source>
</evidence>
<dbReference type="PANTHER" id="PTHR45674:SF4">
    <property type="entry name" value="DNA LIGASE 1"/>
    <property type="match status" value="1"/>
</dbReference>
<comment type="caution">
    <text evidence="6">The sequence shown here is derived from an EMBL/GenBank/DDBJ whole genome shotgun (WGS) entry which is preliminary data.</text>
</comment>
<dbReference type="Proteomes" id="UP001519295">
    <property type="component" value="Unassembled WGS sequence"/>
</dbReference>
<dbReference type="SUPFAM" id="SSF56091">
    <property type="entry name" value="DNA ligase/mRNA capping enzyme, catalytic domain"/>
    <property type="match status" value="1"/>
</dbReference>
<dbReference type="CDD" id="cd07971">
    <property type="entry name" value="OBF_DNA_ligase_LigD"/>
    <property type="match status" value="1"/>
</dbReference>
<sequence>MLATPGPLPTGAGWSYEVKWDGMRVLASVTDGDGGRALTLRTRSGRDVTPNFGELADLMTLAPDVLLDGEVVLLDAGVPSFAALAHRMQGVVSAAAAASRPVTFMVFDVLRLYGVSLLDRPLAERRATLERLDLSGLAHVETSPLYPDGAALLAVTAQRGLEGVVAKRETSRYRPGRRSPDWVKVAHRHSQSCLVGGWRPEKGAAGGRPRIGALLLGVPGPDGLEFAGRAGSGLGGTAMQQVLTGRLGPLAAPASPFATAIPRVDAAGAQWCVPSAVVEVAHLGWTAAGRLRQPVIRGMRDDVDPAEVRREPG</sequence>
<feature type="domain" description="ATP-dependent DNA ligase family profile" evidence="5">
    <location>
        <begin position="95"/>
        <end position="185"/>
    </location>
</feature>
<dbReference type="InterPro" id="IPR050191">
    <property type="entry name" value="ATP-dep_DNA_ligase"/>
</dbReference>
<dbReference type="Gene3D" id="3.30.1490.70">
    <property type="match status" value="1"/>
</dbReference>
<keyword evidence="3 6" id="KW-0436">Ligase</keyword>
<dbReference type="CDD" id="cd07906">
    <property type="entry name" value="Adenylation_DNA_ligase_LigD_LigC"/>
    <property type="match status" value="1"/>
</dbReference>
<dbReference type="Gene3D" id="3.30.470.30">
    <property type="entry name" value="DNA ligase/mRNA capping enzyme"/>
    <property type="match status" value="1"/>
</dbReference>
<dbReference type="InterPro" id="IPR012309">
    <property type="entry name" value="DNA_ligase_ATP-dep_C"/>
</dbReference>
<comment type="catalytic activity">
    <reaction evidence="4">
        <text>ATP + (deoxyribonucleotide)n-3'-hydroxyl + 5'-phospho-(deoxyribonucleotide)m = (deoxyribonucleotide)n+m + AMP + diphosphate.</text>
        <dbReference type="EC" id="6.5.1.1"/>
    </reaction>
</comment>
<dbReference type="RefSeq" id="WP_210024538.1">
    <property type="nucleotide sequence ID" value="NZ_JAGINU010000001.1"/>
</dbReference>
<gene>
    <name evidence="6" type="ORF">JOF36_000185</name>
</gene>
<proteinExistence type="inferred from homology"/>
<name>A0ABS4VKP2_9PSEU</name>
<dbReference type="InterPro" id="IPR012340">
    <property type="entry name" value="NA-bd_OB-fold"/>
</dbReference>
<evidence type="ECO:0000259" key="5">
    <source>
        <dbReference type="PROSITE" id="PS50160"/>
    </source>
</evidence>
<evidence type="ECO:0000313" key="7">
    <source>
        <dbReference type="Proteomes" id="UP001519295"/>
    </source>
</evidence>
<dbReference type="Gene3D" id="2.40.50.140">
    <property type="entry name" value="Nucleic acid-binding proteins"/>
    <property type="match status" value="1"/>
</dbReference>
<reference evidence="6 7" key="1">
    <citation type="submission" date="2021-03" db="EMBL/GenBank/DDBJ databases">
        <title>Sequencing the genomes of 1000 actinobacteria strains.</title>
        <authorList>
            <person name="Klenk H.-P."/>
        </authorList>
    </citation>
    <scope>NUCLEOTIDE SEQUENCE [LARGE SCALE GENOMIC DNA]</scope>
    <source>
        <strain evidence="6 7">DSM 45256</strain>
    </source>
</reference>
<accession>A0ABS4VKP2</accession>
<dbReference type="PROSITE" id="PS50160">
    <property type="entry name" value="DNA_LIGASE_A3"/>
    <property type="match status" value="1"/>
</dbReference>
<dbReference type="EMBL" id="JAGINU010000001">
    <property type="protein sequence ID" value="MBP2364489.1"/>
    <property type="molecule type" value="Genomic_DNA"/>
</dbReference>
<dbReference type="SUPFAM" id="SSF50249">
    <property type="entry name" value="Nucleic acid-binding proteins"/>
    <property type="match status" value="1"/>
</dbReference>
<evidence type="ECO:0000313" key="6">
    <source>
        <dbReference type="EMBL" id="MBP2364489.1"/>
    </source>
</evidence>
<comment type="similarity">
    <text evidence="1">Belongs to the ATP-dependent DNA ligase family.</text>
</comment>
<dbReference type="InterPro" id="IPR014146">
    <property type="entry name" value="LigD_ligase_dom"/>
</dbReference>
<protein>
    <recommendedName>
        <fullName evidence="2">DNA ligase (ATP)</fullName>
        <ecNumber evidence="2">6.5.1.1</ecNumber>
    </recommendedName>
</protein>
<evidence type="ECO:0000256" key="4">
    <source>
        <dbReference type="ARBA" id="ARBA00034003"/>
    </source>
</evidence>
<evidence type="ECO:0000256" key="3">
    <source>
        <dbReference type="ARBA" id="ARBA00022598"/>
    </source>
</evidence>
<keyword evidence="7" id="KW-1185">Reference proteome</keyword>
<dbReference type="EC" id="6.5.1.1" evidence="2"/>
<dbReference type="Pfam" id="PF04679">
    <property type="entry name" value="DNA_ligase_A_C"/>
    <property type="match status" value="1"/>
</dbReference>
<dbReference type="Pfam" id="PF01068">
    <property type="entry name" value="DNA_ligase_A_M"/>
    <property type="match status" value="1"/>
</dbReference>
<organism evidence="6 7">
    <name type="scientific">Pseudonocardia parietis</name>
    <dbReference type="NCBI Taxonomy" id="570936"/>
    <lineage>
        <taxon>Bacteria</taxon>
        <taxon>Bacillati</taxon>
        <taxon>Actinomycetota</taxon>
        <taxon>Actinomycetes</taxon>
        <taxon>Pseudonocardiales</taxon>
        <taxon>Pseudonocardiaceae</taxon>
        <taxon>Pseudonocardia</taxon>
    </lineage>
</organism>
<dbReference type="InterPro" id="IPR012310">
    <property type="entry name" value="DNA_ligase_ATP-dep_cent"/>
</dbReference>
<dbReference type="PANTHER" id="PTHR45674">
    <property type="entry name" value="DNA LIGASE 1/3 FAMILY MEMBER"/>
    <property type="match status" value="1"/>
</dbReference>
<evidence type="ECO:0000256" key="2">
    <source>
        <dbReference type="ARBA" id="ARBA00012727"/>
    </source>
</evidence>
<dbReference type="GO" id="GO:0003910">
    <property type="term" value="F:DNA ligase (ATP) activity"/>
    <property type="evidence" value="ECO:0007669"/>
    <property type="project" value="UniProtKB-EC"/>
</dbReference>